<organism evidence="1 2">
    <name type="scientific">Parasponia andersonii</name>
    <name type="common">Sponia andersonii</name>
    <dbReference type="NCBI Taxonomy" id="3476"/>
    <lineage>
        <taxon>Eukaryota</taxon>
        <taxon>Viridiplantae</taxon>
        <taxon>Streptophyta</taxon>
        <taxon>Embryophyta</taxon>
        <taxon>Tracheophyta</taxon>
        <taxon>Spermatophyta</taxon>
        <taxon>Magnoliopsida</taxon>
        <taxon>eudicotyledons</taxon>
        <taxon>Gunneridae</taxon>
        <taxon>Pentapetalae</taxon>
        <taxon>rosids</taxon>
        <taxon>fabids</taxon>
        <taxon>Rosales</taxon>
        <taxon>Cannabaceae</taxon>
        <taxon>Parasponia</taxon>
    </lineage>
</organism>
<dbReference type="Proteomes" id="UP000237105">
    <property type="component" value="Unassembled WGS sequence"/>
</dbReference>
<evidence type="ECO:0000313" key="2">
    <source>
        <dbReference type="Proteomes" id="UP000237105"/>
    </source>
</evidence>
<proteinExistence type="predicted"/>
<sequence length="63" mass="7202">MAYTNSNISGQDTGCAIWFGDLIDIAVFFLVDKIYIIVCGIQNQRLWNGVNWLLHLEEKRLDG</sequence>
<dbReference type="AlphaFoldDB" id="A0A2P5BW42"/>
<keyword evidence="2" id="KW-1185">Reference proteome</keyword>
<evidence type="ECO:0000313" key="1">
    <source>
        <dbReference type="EMBL" id="PON53014.1"/>
    </source>
</evidence>
<gene>
    <name evidence="1" type="ORF">PanWU01x14_205500</name>
</gene>
<accession>A0A2P5BW42</accession>
<comment type="caution">
    <text evidence="1">The sequence shown here is derived from an EMBL/GenBank/DDBJ whole genome shotgun (WGS) entry which is preliminary data.</text>
</comment>
<name>A0A2P5BW42_PARAD</name>
<dbReference type="EMBL" id="JXTB01000212">
    <property type="protein sequence ID" value="PON53014.1"/>
    <property type="molecule type" value="Genomic_DNA"/>
</dbReference>
<protein>
    <submittedName>
        <fullName evidence="1">Uncharacterized protein</fullName>
    </submittedName>
</protein>
<reference evidence="2" key="1">
    <citation type="submission" date="2016-06" db="EMBL/GenBank/DDBJ databases">
        <title>Parallel loss of symbiosis genes in relatives of nitrogen-fixing non-legume Parasponia.</title>
        <authorList>
            <person name="Van Velzen R."/>
            <person name="Holmer R."/>
            <person name="Bu F."/>
            <person name="Rutten L."/>
            <person name="Van Zeijl A."/>
            <person name="Liu W."/>
            <person name="Santuari L."/>
            <person name="Cao Q."/>
            <person name="Sharma T."/>
            <person name="Shen D."/>
            <person name="Roswanjaya Y."/>
            <person name="Wardhani T."/>
            <person name="Kalhor M.S."/>
            <person name="Jansen J."/>
            <person name="Van den Hoogen J."/>
            <person name="Gungor B."/>
            <person name="Hartog M."/>
            <person name="Hontelez J."/>
            <person name="Verver J."/>
            <person name="Yang W.-C."/>
            <person name="Schijlen E."/>
            <person name="Repin R."/>
            <person name="Schilthuizen M."/>
            <person name="Schranz E."/>
            <person name="Heidstra R."/>
            <person name="Miyata K."/>
            <person name="Fedorova E."/>
            <person name="Kohlen W."/>
            <person name="Bisseling T."/>
            <person name="Smit S."/>
            <person name="Geurts R."/>
        </authorList>
    </citation>
    <scope>NUCLEOTIDE SEQUENCE [LARGE SCALE GENOMIC DNA]</scope>
    <source>
        <strain evidence="2">cv. WU1-14</strain>
    </source>
</reference>